<name>A0A401ZMM5_9CHLR</name>
<evidence type="ECO:0000313" key="1">
    <source>
        <dbReference type="EMBL" id="GCE08070.1"/>
    </source>
</evidence>
<organism evidence="1 2">
    <name type="scientific">Dictyobacter aurantiacus</name>
    <dbReference type="NCBI Taxonomy" id="1936993"/>
    <lineage>
        <taxon>Bacteria</taxon>
        <taxon>Bacillati</taxon>
        <taxon>Chloroflexota</taxon>
        <taxon>Ktedonobacteria</taxon>
        <taxon>Ktedonobacterales</taxon>
        <taxon>Dictyobacteraceae</taxon>
        <taxon>Dictyobacter</taxon>
    </lineage>
</organism>
<dbReference type="Proteomes" id="UP000287224">
    <property type="component" value="Unassembled WGS sequence"/>
</dbReference>
<dbReference type="EMBL" id="BIFQ01000002">
    <property type="protein sequence ID" value="GCE08070.1"/>
    <property type="molecule type" value="Genomic_DNA"/>
</dbReference>
<evidence type="ECO:0000313" key="2">
    <source>
        <dbReference type="Proteomes" id="UP000287224"/>
    </source>
</evidence>
<gene>
    <name evidence="1" type="ORF">KDAU_53990</name>
</gene>
<reference evidence="2" key="1">
    <citation type="submission" date="2018-12" db="EMBL/GenBank/DDBJ databases">
        <title>Tengunoibacter tsumagoiensis gen. nov., sp. nov., Dictyobacter kobayashii sp. nov., D. alpinus sp. nov., and D. joshuensis sp. nov. and description of Dictyobacteraceae fam. nov. within the order Ktedonobacterales isolated from Tengu-no-mugimeshi.</title>
        <authorList>
            <person name="Wang C.M."/>
            <person name="Zheng Y."/>
            <person name="Sakai Y."/>
            <person name="Toyoda A."/>
            <person name="Minakuchi Y."/>
            <person name="Abe K."/>
            <person name="Yokota A."/>
            <person name="Yabe S."/>
        </authorList>
    </citation>
    <scope>NUCLEOTIDE SEQUENCE [LARGE SCALE GENOMIC DNA]</scope>
    <source>
        <strain evidence="2">S-27</strain>
    </source>
</reference>
<comment type="caution">
    <text evidence="1">The sequence shown here is derived from an EMBL/GenBank/DDBJ whole genome shotgun (WGS) entry which is preliminary data.</text>
</comment>
<proteinExistence type="predicted"/>
<keyword evidence="2" id="KW-1185">Reference proteome</keyword>
<sequence>MKGSPFGPGGSDVCAVLMCVFGSIGYFRLGTGSAREGRTYDDDYDDYDEFTDGASQGCPD</sequence>
<dbReference type="AlphaFoldDB" id="A0A401ZMM5"/>
<accession>A0A401ZMM5</accession>
<protein>
    <submittedName>
        <fullName evidence="1">Uncharacterized protein</fullName>
    </submittedName>
</protein>